<organism evidence="11 12">
    <name type="scientific">Anaerotruncus colihominis</name>
    <dbReference type="NCBI Taxonomy" id="169435"/>
    <lineage>
        <taxon>Bacteria</taxon>
        <taxon>Bacillati</taxon>
        <taxon>Bacillota</taxon>
        <taxon>Clostridia</taxon>
        <taxon>Eubacteriales</taxon>
        <taxon>Oscillospiraceae</taxon>
        <taxon>Anaerotruncus</taxon>
    </lineage>
</organism>
<evidence type="ECO:0000256" key="4">
    <source>
        <dbReference type="ARBA" id="ARBA00011738"/>
    </source>
</evidence>
<dbReference type="PROSITE" id="PS01086">
    <property type="entry name" value="RIBUL_P_3_EPIMER_2"/>
    <property type="match status" value="1"/>
</dbReference>
<evidence type="ECO:0000256" key="3">
    <source>
        <dbReference type="ARBA" id="ARBA00001954"/>
    </source>
</evidence>
<keyword evidence="6" id="KW-0862">Zinc</keyword>
<gene>
    <name evidence="11" type="ORF">DXC40_12700</name>
</gene>
<dbReference type="GeneID" id="72463674"/>
<comment type="caution">
    <text evidence="11">The sequence shown here is derived from an EMBL/GenBank/DDBJ whole genome shotgun (WGS) entry which is preliminary data.</text>
</comment>
<dbReference type="EMBL" id="QVME01000007">
    <property type="protein sequence ID" value="RGE66630.1"/>
    <property type="molecule type" value="Genomic_DNA"/>
</dbReference>
<dbReference type="PANTHER" id="PTHR11749">
    <property type="entry name" value="RIBULOSE-5-PHOSPHATE-3-EPIMERASE"/>
    <property type="match status" value="1"/>
</dbReference>
<comment type="subunit">
    <text evidence="4">Homodimer.</text>
</comment>
<keyword evidence="7" id="KW-0408">Iron</keyword>
<comment type="cofactor">
    <cofactor evidence="3">
        <name>Fe(2+)</name>
        <dbReference type="ChEBI" id="CHEBI:29033"/>
    </cofactor>
</comment>
<evidence type="ECO:0000313" key="12">
    <source>
        <dbReference type="Proteomes" id="UP000260828"/>
    </source>
</evidence>
<protein>
    <submittedName>
        <fullName evidence="11">Ribulose-phosphate 3-epimerase</fullName>
    </submittedName>
</protein>
<proteinExistence type="predicted"/>
<evidence type="ECO:0000256" key="9">
    <source>
        <dbReference type="ARBA" id="ARBA00023235"/>
    </source>
</evidence>
<evidence type="ECO:0000256" key="2">
    <source>
        <dbReference type="ARBA" id="ARBA00001947"/>
    </source>
</evidence>
<dbReference type="GO" id="GO:0006163">
    <property type="term" value="P:purine nucleotide metabolic process"/>
    <property type="evidence" value="ECO:0007669"/>
    <property type="project" value="UniProtKB-ARBA"/>
</dbReference>
<evidence type="ECO:0000256" key="7">
    <source>
        <dbReference type="ARBA" id="ARBA00023004"/>
    </source>
</evidence>
<dbReference type="GO" id="GO:0046872">
    <property type="term" value="F:metal ion binding"/>
    <property type="evidence" value="ECO:0007669"/>
    <property type="project" value="UniProtKB-KW"/>
</dbReference>
<dbReference type="InterPro" id="IPR013785">
    <property type="entry name" value="Aldolase_TIM"/>
</dbReference>
<dbReference type="AlphaFoldDB" id="A0A3E3IHT2"/>
<evidence type="ECO:0000256" key="1">
    <source>
        <dbReference type="ARBA" id="ARBA00001936"/>
    </source>
</evidence>
<dbReference type="Pfam" id="PF00834">
    <property type="entry name" value="Ribul_P_3_epim"/>
    <property type="match status" value="1"/>
</dbReference>
<sequence length="217" mass="24004">MILIEPSLASADQLNLQTHIDTLKNAPSLHLDIEDGNFVPNITFGLKTVRAVARYAKQRLDAHLMVSQPENYVLDLLQMGVHSIAIHIEAGQYPAVQLQAIRKGGGRAGLAFNCMAPIEAGLAYREWIDYLLIMTSEPDGMGQRFNEHILQKISRARTLYGPEMEIMADGGIGEEQMAAVAACGANVIVMGRTIWNAPDPQEQYGVLMERLQRYGEQ</sequence>
<evidence type="ECO:0000256" key="10">
    <source>
        <dbReference type="ARBA" id="ARBA00023277"/>
    </source>
</evidence>
<dbReference type="Proteomes" id="UP000260828">
    <property type="component" value="Unassembled WGS sequence"/>
</dbReference>
<dbReference type="InterPro" id="IPR011060">
    <property type="entry name" value="RibuloseP-bd_barrel"/>
</dbReference>
<dbReference type="GO" id="GO:0005975">
    <property type="term" value="P:carbohydrate metabolic process"/>
    <property type="evidence" value="ECO:0007669"/>
    <property type="project" value="InterPro"/>
</dbReference>
<dbReference type="SUPFAM" id="SSF51366">
    <property type="entry name" value="Ribulose-phoshate binding barrel"/>
    <property type="match status" value="1"/>
</dbReference>
<evidence type="ECO:0000313" key="11">
    <source>
        <dbReference type="EMBL" id="RGE66630.1"/>
    </source>
</evidence>
<evidence type="ECO:0000256" key="5">
    <source>
        <dbReference type="ARBA" id="ARBA00022723"/>
    </source>
</evidence>
<dbReference type="RefSeq" id="WP_006873217.1">
    <property type="nucleotide sequence ID" value="NZ_CAUWNV010000032.1"/>
</dbReference>
<dbReference type="CDD" id="cd00429">
    <property type="entry name" value="RPE"/>
    <property type="match status" value="1"/>
</dbReference>
<keyword evidence="10" id="KW-0119">Carbohydrate metabolism</keyword>
<name>A0A3E3IHT2_9FIRM</name>
<accession>A0A3E3IHT2</accession>
<dbReference type="GO" id="GO:0046496">
    <property type="term" value="P:nicotinamide nucleotide metabolic process"/>
    <property type="evidence" value="ECO:0007669"/>
    <property type="project" value="UniProtKB-ARBA"/>
</dbReference>
<evidence type="ECO:0000256" key="6">
    <source>
        <dbReference type="ARBA" id="ARBA00022833"/>
    </source>
</evidence>
<dbReference type="PROSITE" id="PS01085">
    <property type="entry name" value="RIBUL_P_3_EPIMER_1"/>
    <property type="match status" value="1"/>
</dbReference>
<evidence type="ECO:0000256" key="8">
    <source>
        <dbReference type="ARBA" id="ARBA00023211"/>
    </source>
</evidence>
<dbReference type="GO" id="GO:0016857">
    <property type="term" value="F:racemase and epimerase activity, acting on carbohydrates and derivatives"/>
    <property type="evidence" value="ECO:0007669"/>
    <property type="project" value="InterPro"/>
</dbReference>
<keyword evidence="8" id="KW-0464">Manganese</keyword>
<dbReference type="GO" id="GO:0006091">
    <property type="term" value="P:generation of precursor metabolites and energy"/>
    <property type="evidence" value="ECO:0007669"/>
    <property type="project" value="UniProtKB-ARBA"/>
</dbReference>
<comment type="cofactor">
    <cofactor evidence="2">
        <name>Zn(2+)</name>
        <dbReference type="ChEBI" id="CHEBI:29105"/>
    </cofactor>
</comment>
<dbReference type="InterPro" id="IPR000056">
    <property type="entry name" value="Ribul_P_3_epim-like"/>
</dbReference>
<comment type="cofactor">
    <cofactor evidence="1">
        <name>Mn(2+)</name>
        <dbReference type="ChEBI" id="CHEBI:29035"/>
    </cofactor>
</comment>
<dbReference type="GO" id="GO:1901135">
    <property type="term" value="P:carbohydrate derivative metabolic process"/>
    <property type="evidence" value="ECO:0007669"/>
    <property type="project" value="UniProtKB-ARBA"/>
</dbReference>
<dbReference type="Gene3D" id="3.20.20.70">
    <property type="entry name" value="Aldolase class I"/>
    <property type="match status" value="1"/>
</dbReference>
<keyword evidence="9" id="KW-0413">Isomerase</keyword>
<dbReference type="FunFam" id="3.20.20.70:FF:000191">
    <property type="entry name" value="ribulose-phosphate 3-epimerase isoform X2"/>
    <property type="match status" value="1"/>
</dbReference>
<keyword evidence="5" id="KW-0479">Metal-binding</keyword>
<reference evidence="11 12" key="1">
    <citation type="submission" date="2018-08" db="EMBL/GenBank/DDBJ databases">
        <title>A genome reference for cultivated species of the human gut microbiota.</title>
        <authorList>
            <person name="Zou Y."/>
            <person name="Xue W."/>
            <person name="Luo G."/>
        </authorList>
    </citation>
    <scope>NUCLEOTIDE SEQUENCE [LARGE SCALE GENOMIC DNA]</scope>
    <source>
        <strain evidence="11 12">TF05-12AC</strain>
    </source>
</reference>